<evidence type="ECO:0000256" key="6">
    <source>
        <dbReference type="ARBA" id="ARBA00022490"/>
    </source>
</evidence>
<evidence type="ECO:0000256" key="4">
    <source>
        <dbReference type="ARBA" id="ARBA00012950"/>
    </source>
</evidence>
<dbReference type="PANTHER" id="PTHR20531">
    <property type="entry name" value="N-ALPHA-ACETYLTRANSFERASE 40"/>
    <property type="match status" value="1"/>
</dbReference>
<comment type="catalytic activity">
    <reaction evidence="12">
        <text>N-terminal L-seryl-[histone H2A] + acetyl-CoA = N-terminal N(alpha)-acetyl-L-seryl-[histone H2A] + CoA + H(+)</text>
        <dbReference type="Rhea" id="RHEA:50600"/>
        <dbReference type="Rhea" id="RHEA-COMP:12742"/>
        <dbReference type="Rhea" id="RHEA-COMP:12744"/>
        <dbReference type="ChEBI" id="CHEBI:15378"/>
        <dbReference type="ChEBI" id="CHEBI:57287"/>
        <dbReference type="ChEBI" id="CHEBI:57288"/>
        <dbReference type="ChEBI" id="CHEBI:64738"/>
        <dbReference type="ChEBI" id="CHEBI:83690"/>
        <dbReference type="EC" id="2.3.1.257"/>
    </reaction>
</comment>
<dbReference type="GO" id="GO:0005634">
    <property type="term" value="C:nucleus"/>
    <property type="evidence" value="ECO:0007669"/>
    <property type="project" value="UniProtKB-SubCell"/>
</dbReference>
<dbReference type="AlphaFoldDB" id="A0A9P0GI11"/>
<feature type="region of interest" description="Disordered" evidence="16">
    <location>
        <begin position="1"/>
        <end position="23"/>
    </location>
</feature>
<gene>
    <name evidence="18" type="ORF">PSYICH_LOCUS11429</name>
</gene>
<sequence length="244" mass="28297">MGRKSAASSAKSKEKRLQRKEEQSRISQAMAIVAAANKLEDPLDPFPVFRKYNKNGIEVELFVTKVANVDQRTKDWAFNLTKKNMQQKYEQCSWGWNDLKKAEELTDEAAWYLVAKTLDGNLLGFSHFRFDLDEGLEVLYCYELQLDSAFQRKGLGKFMMQILELIAFKNNMRKVVLTVLKNNQYSKFFKALNYELDESSPIDDEEESFPYEILSKINKRLPPLIAQPKTHPSNHCCSGHDHHH</sequence>
<dbReference type="InterPro" id="IPR039949">
    <property type="entry name" value="NAA40"/>
</dbReference>
<organism evidence="18 19">
    <name type="scientific">Psylliodes chrysocephalus</name>
    <dbReference type="NCBI Taxonomy" id="3402493"/>
    <lineage>
        <taxon>Eukaryota</taxon>
        <taxon>Metazoa</taxon>
        <taxon>Ecdysozoa</taxon>
        <taxon>Arthropoda</taxon>
        <taxon>Hexapoda</taxon>
        <taxon>Insecta</taxon>
        <taxon>Pterygota</taxon>
        <taxon>Neoptera</taxon>
        <taxon>Endopterygota</taxon>
        <taxon>Coleoptera</taxon>
        <taxon>Polyphaga</taxon>
        <taxon>Cucujiformia</taxon>
        <taxon>Chrysomeloidea</taxon>
        <taxon>Chrysomelidae</taxon>
        <taxon>Galerucinae</taxon>
        <taxon>Alticini</taxon>
        <taxon>Psylliodes</taxon>
    </lineage>
</organism>
<dbReference type="InterPro" id="IPR000182">
    <property type="entry name" value="GNAT_dom"/>
</dbReference>
<dbReference type="GO" id="GO:0005737">
    <property type="term" value="C:cytoplasm"/>
    <property type="evidence" value="ECO:0007669"/>
    <property type="project" value="UniProtKB-SubCell"/>
</dbReference>
<evidence type="ECO:0000259" key="17">
    <source>
        <dbReference type="PROSITE" id="PS51186"/>
    </source>
</evidence>
<keyword evidence="6" id="KW-0963">Cytoplasm</keyword>
<accession>A0A9P0GI11</accession>
<evidence type="ECO:0000256" key="9">
    <source>
        <dbReference type="ARBA" id="ARBA00023242"/>
    </source>
</evidence>
<dbReference type="InterPro" id="IPR016181">
    <property type="entry name" value="Acyl_CoA_acyltransferase"/>
</dbReference>
<evidence type="ECO:0000256" key="7">
    <source>
        <dbReference type="ARBA" id="ARBA00022679"/>
    </source>
</evidence>
<dbReference type="OrthoDB" id="424551at2759"/>
<evidence type="ECO:0000313" key="18">
    <source>
        <dbReference type="EMBL" id="CAH1110495.1"/>
    </source>
</evidence>
<evidence type="ECO:0000256" key="14">
    <source>
        <dbReference type="ARBA" id="ARBA00079213"/>
    </source>
</evidence>
<reference evidence="18" key="1">
    <citation type="submission" date="2022-01" db="EMBL/GenBank/DDBJ databases">
        <authorList>
            <person name="King R."/>
        </authorList>
    </citation>
    <scope>NUCLEOTIDE SEQUENCE</scope>
</reference>
<comment type="similarity">
    <text evidence="3">Belongs to the acetyltransferase family. NAA40 subfamily.</text>
</comment>
<keyword evidence="9" id="KW-0539">Nucleus</keyword>
<evidence type="ECO:0000256" key="12">
    <source>
        <dbReference type="ARBA" id="ARBA00047821"/>
    </source>
</evidence>
<dbReference type="PANTHER" id="PTHR20531:SF1">
    <property type="entry name" value="N-ALPHA-ACETYLTRANSFERASE 40"/>
    <property type="match status" value="1"/>
</dbReference>
<protein>
    <recommendedName>
        <fullName evidence="5">N-alpha-acetyltransferase 40</fullName>
        <ecNumber evidence="4">2.3.1.257</ecNumber>
    </recommendedName>
    <alternativeName>
        <fullName evidence="14">N-acetyltransferase 11</fullName>
    </alternativeName>
    <alternativeName>
        <fullName evidence="15">N-alpha-acetyltransferase D</fullName>
    </alternativeName>
</protein>
<dbReference type="Proteomes" id="UP001153636">
    <property type="component" value="Chromosome 5"/>
</dbReference>
<keyword evidence="19" id="KW-1185">Reference proteome</keyword>
<keyword evidence="11" id="KW-0012">Acyltransferase</keyword>
<keyword evidence="7" id="KW-0808">Transferase</keyword>
<dbReference type="Gene3D" id="3.40.630.30">
    <property type="match status" value="1"/>
</dbReference>
<dbReference type="PROSITE" id="PS51186">
    <property type="entry name" value="GNAT"/>
    <property type="match status" value="1"/>
</dbReference>
<evidence type="ECO:0000256" key="8">
    <source>
        <dbReference type="ARBA" id="ARBA00022707"/>
    </source>
</evidence>
<dbReference type="GO" id="GO:0043998">
    <property type="term" value="F:histone H2A acetyltransferase activity"/>
    <property type="evidence" value="ECO:0007669"/>
    <property type="project" value="InterPro"/>
</dbReference>
<evidence type="ECO:0000256" key="13">
    <source>
        <dbReference type="ARBA" id="ARBA00049524"/>
    </source>
</evidence>
<evidence type="ECO:0000256" key="2">
    <source>
        <dbReference type="ARBA" id="ARBA00004496"/>
    </source>
</evidence>
<dbReference type="SUPFAM" id="SSF55729">
    <property type="entry name" value="Acyl-CoA N-acyltransferases (Nat)"/>
    <property type="match status" value="1"/>
</dbReference>
<dbReference type="GO" id="GO:0010485">
    <property type="term" value="F:histone H4 acetyltransferase activity"/>
    <property type="evidence" value="ECO:0007669"/>
    <property type="project" value="InterPro"/>
</dbReference>
<comment type="catalytic activity">
    <reaction evidence="13">
        <text>N-terminal L-seryl-[histone H4] + acetyl-CoA = N-terminal N(alpha)-acetyl-L-seryl-[histone H4] + CoA + H(+)</text>
        <dbReference type="Rhea" id="RHEA:50596"/>
        <dbReference type="Rhea" id="RHEA-COMP:12740"/>
        <dbReference type="Rhea" id="RHEA-COMP:12743"/>
        <dbReference type="ChEBI" id="CHEBI:15378"/>
        <dbReference type="ChEBI" id="CHEBI:57287"/>
        <dbReference type="ChEBI" id="CHEBI:57288"/>
        <dbReference type="ChEBI" id="CHEBI:64738"/>
        <dbReference type="ChEBI" id="CHEBI:83690"/>
        <dbReference type="EC" id="2.3.1.257"/>
    </reaction>
</comment>
<evidence type="ECO:0000256" key="11">
    <source>
        <dbReference type="ARBA" id="ARBA00023315"/>
    </source>
</evidence>
<evidence type="ECO:0000256" key="5">
    <source>
        <dbReference type="ARBA" id="ARBA00015043"/>
    </source>
</evidence>
<evidence type="ECO:0000256" key="3">
    <source>
        <dbReference type="ARBA" id="ARBA00008870"/>
    </source>
</evidence>
<evidence type="ECO:0000256" key="16">
    <source>
        <dbReference type="SAM" id="MobiDB-lite"/>
    </source>
</evidence>
<dbReference type="EMBL" id="OV651817">
    <property type="protein sequence ID" value="CAH1110495.1"/>
    <property type="molecule type" value="Genomic_DNA"/>
</dbReference>
<evidence type="ECO:0000256" key="15">
    <source>
        <dbReference type="ARBA" id="ARBA00082154"/>
    </source>
</evidence>
<dbReference type="Pfam" id="PF00583">
    <property type="entry name" value="Acetyltransf_1"/>
    <property type="match status" value="1"/>
</dbReference>
<evidence type="ECO:0000256" key="1">
    <source>
        <dbReference type="ARBA" id="ARBA00004123"/>
    </source>
</evidence>
<name>A0A9P0GI11_9CUCU</name>
<keyword evidence="8" id="KW-0519">Myristate</keyword>
<dbReference type="FunFam" id="3.40.630.30:FF:000033">
    <property type="entry name" value="N-alpha-acetyltransferase 40 isoform X1"/>
    <property type="match status" value="1"/>
</dbReference>
<dbReference type="GO" id="GO:1990189">
    <property type="term" value="F:protein N-terminal-serine acetyltransferase activity"/>
    <property type="evidence" value="ECO:0007669"/>
    <property type="project" value="UniProtKB-EC"/>
</dbReference>
<evidence type="ECO:0000256" key="10">
    <source>
        <dbReference type="ARBA" id="ARBA00023288"/>
    </source>
</evidence>
<dbReference type="EC" id="2.3.1.257" evidence="4"/>
<feature type="compositionally biased region" description="Low complexity" evidence="16">
    <location>
        <begin position="1"/>
        <end position="10"/>
    </location>
</feature>
<evidence type="ECO:0000313" key="19">
    <source>
        <dbReference type="Proteomes" id="UP001153636"/>
    </source>
</evidence>
<comment type="subcellular location">
    <subcellularLocation>
        <location evidence="2">Cytoplasm</location>
    </subcellularLocation>
    <subcellularLocation>
        <location evidence="1">Nucleus</location>
    </subcellularLocation>
</comment>
<feature type="domain" description="N-acetyltransferase" evidence="17">
    <location>
        <begin position="69"/>
        <end position="212"/>
    </location>
</feature>
<proteinExistence type="inferred from homology"/>
<dbReference type="CDD" id="cd04301">
    <property type="entry name" value="NAT_SF"/>
    <property type="match status" value="1"/>
</dbReference>
<keyword evidence="10" id="KW-0449">Lipoprotein</keyword>